<sequence length="489" mass="54487">MPTRRTSSTGIKSVSSRPARGSSTRPAGSSTAGVKEKENTVLGYGINALKALYPSIEYTRRTNPILNVNYRSNDTVKEEVYSIQDFHKDASESLEELSEKFTNNSSLNVLFSGFKADFNIGFSNSKNSTKENVYLKAYGVKFTYRELMNKFDYKNNLDSQFANDLNSSMSPKTLFDIYGTHLIVGALYGGRADICNTTEKSSDETAEELKAKLEIGYKDIASVSNNTEWTKTMKSVMSRTDFHASSIGGDGDLNNTSMDNFSNDFQRWLKSITKANSEFCSIYDRDSLVPVWDLAASSRRSNELKNYYESELSKLNNTIASNDSYITELIVGTGSSYGDACAAITAKSDEYHILDLDMNYSCHSGYYIYIGYKLGSKADAIKDIQGLYCTKVSETEHDTLNSKNGATYTRVTGSYYGDLNRGVKGTWIYLYTSKNANKKPVRRINAALAENVKATDNLGTTVTWFDTTNQASMNRGSKSGKKTFVYMKR</sequence>
<dbReference type="InterPro" id="IPR020864">
    <property type="entry name" value="MACPF"/>
</dbReference>
<name>A0A1K1PJ29_RUMFL</name>
<evidence type="ECO:0000313" key="3">
    <source>
        <dbReference type="EMBL" id="SFW47437.1"/>
    </source>
</evidence>
<feature type="domain" description="MACPF" evidence="2">
    <location>
        <begin position="1"/>
        <end position="326"/>
    </location>
</feature>
<dbReference type="PROSITE" id="PS51412">
    <property type="entry name" value="MACPF_2"/>
    <property type="match status" value="1"/>
</dbReference>
<organism evidence="3 4">
    <name type="scientific">Ruminococcus flavefaciens</name>
    <dbReference type="NCBI Taxonomy" id="1265"/>
    <lineage>
        <taxon>Bacteria</taxon>
        <taxon>Bacillati</taxon>
        <taxon>Bacillota</taxon>
        <taxon>Clostridia</taxon>
        <taxon>Eubacteriales</taxon>
        <taxon>Oscillospiraceae</taxon>
        <taxon>Ruminococcus</taxon>
    </lineage>
</organism>
<dbReference type="AlphaFoldDB" id="A0A1K1PJ29"/>
<feature type="compositionally biased region" description="Polar residues" evidence="1">
    <location>
        <begin position="1"/>
        <end position="32"/>
    </location>
</feature>
<dbReference type="Proteomes" id="UP000183461">
    <property type="component" value="Unassembled WGS sequence"/>
</dbReference>
<dbReference type="RefSeq" id="WP_072300974.1">
    <property type="nucleotide sequence ID" value="NZ_FPIP01000009.1"/>
</dbReference>
<evidence type="ECO:0000256" key="1">
    <source>
        <dbReference type="SAM" id="MobiDB-lite"/>
    </source>
</evidence>
<dbReference type="EMBL" id="FPIP01000009">
    <property type="protein sequence ID" value="SFW47437.1"/>
    <property type="molecule type" value="Genomic_DNA"/>
</dbReference>
<gene>
    <name evidence="3" type="ORF">SAMN02910280_2779</name>
</gene>
<evidence type="ECO:0000313" key="4">
    <source>
        <dbReference type="Proteomes" id="UP000183461"/>
    </source>
</evidence>
<dbReference type="Pfam" id="PF01823">
    <property type="entry name" value="MACPF"/>
    <property type="match status" value="1"/>
</dbReference>
<evidence type="ECO:0000259" key="2">
    <source>
        <dbReference type="PROSITE" id="PS51412"/>
    </source>
</evidence>
<protein>
    <submittedName>
        <fullName evidence="3">MAC/Perforin domain-containing protein</fullName>
    </submittedName>
</protein>
<accession>A0A1K1PJ29</accession>
<feature type="region of interest" description="Disordered" evidence="1">
    <location>
        <begin position="1"/>
        <end position="34"/>
    </location>
</feature>
<reference evidence="3 4" key="1">
    <citation type="submission" date="2016-11" db="EMBL/GenBank/DDBJ databases">
        <authorList>
            <person name="Jaros S."/>
            <person name="Januszkiewicz K."/>
            <person name="Wedrychowicz H."/>
        </authorList>
    </citation>
    <scope>NUCLEOTIDE SEQUENCE [LARGE SCALE GENOMIC DNA]</scope>
    <source>
        <strain evidence="3 4">YL228</strain>
    </source>
</reference>
<proteinExistence type="predicted"/>